<evidence type="ECO:0000313" key="15">
    <source>
        <dbReference type="Proteomes" id="UP001429354"/>
    </source>
</evidence>
<evidence type="ECO:0000256" key="8">
    <source>
        <dbReference type="ARBA" id="ARBA00023145"/>
    </source>
</evidence>
<reference evidence="14 15" key="1">
    <citation type="submission" date="2018-07" db="EMBL/GenBank/DDBJ databases">
        <title>Whole genome Sequencing of Pseudoxanthomonas gei KCTC 32298 (T).</title>
        <authorList>
            <person name="Kumar S."/>
            <person name="Bansal K."/>
            <person name="Kaur A."/>
            <person name="Patil P."/>
            <person name="Sharma S."/>
            <person name="Patil P.B."/>
        </authorList>
    </citation>
    <scope>NUCLEOTIDE SEQUENCE [LARGE SCALE GENOMIC DNA]</scope>
    <source>
        <strain evidence="14 15">KCTC 32298</strain>
    </source>
</reference>
<dbReference type="InterPro" id="IPR027268">
    <property type="entry name" value="Peptidase_M4/M1_CTD_sf"/>
</dbReference>
<organism evidence="14 15">
    <name type="scientific">Pseudoxanthomonas gei</name>
    <dbReference type="NCBI Taxonomy" id="1383030"/>
    <lineage>
        <taxon>Bacteria</taxon>
        <taxon>Pseudomonadati</taxon>
        <taxon>Pseudomonadota</taxon>
        <taxon>Gammaproteobacteria</taxon>
        <taxon>Lysobacterales</taxon>
        <taxon>Lysobacteraceae</taxon>
        <taxon>Pseudoxanthomonas</taxon>
    </lineage>
</organism>
<evidence type="ECO:0000256" key="4">
    <source>
        <dbReference type="ARBA" id="ARBA00022729"/>
    </source>
</evidence>
<evidence type="ECO:0000256" key="1">
    <source>
        <dbReference type="ARBA" id="ARBA00009388"/>
    </source>
</evidence>
<dbReference type="Gene3D" id="3.10.170.10">
    <property type="match status" value="1"/>
</dbReference>
<feature type="domain" description="Peptidase M4" evidence="11">
    <location>
        <begin position="264"/>
        <end position="414"/>
    </location>
</feature>
<evidence type="ECO:0000256" key="10">
    <source>
        <dbReference type="SAM" id="MobiDB-lite"/>
    </source>
</evidence>
<feature type="region of interest" description="Disordered" evidence="10">
    <location>
        <begin position="1"/>
        <end position="32"/>
    </location>
</feature>
<keyword evidence="15" id="KW-1185">Reference proteome</keyword>
<keyword evidence="5 9" id="KW-0378">Hydrolase</keyword>
<dbReference type="EMBL" id="QOVG01000001">
    <property type="protein sequence ID" value="NDK37406.1"/>
    <property type="molecule type" value="Genomic_DNA"/>
</dbReference>
<sequence>MTASKSPRAAPKRAAKPAPAAASKPTARKALLPENGMSGFSIDLSAAGERAKLAALPRTRSAMRVASGPALDLGRLDPETAASHYLDQALESREVRKFSRPVAGGVPSDFKSLGTEVSPLTGTTLVKFRQHLNKIPVYGSLVVVELGADNQCLAINSSIGTPKAVANVAKVAPAEALAVAAKAAGVAVSRLAQTPRLNYYFDQRRASWKLVYIVEDVRQPVTKAGRRGVDASVKDYVVDALTGSLLAALPRIPAMSAVHETVVDALGRARTIAVEKTGSRRRMHDSTLNLTTYGFRFRDPTADADKLPGSLYKNPPKPWPLEAIGAHANVAETVRFLRDVLKRNNIDNRGGEVVSTVNCWDREESTGTDREWRNAYWNGEQMVYGQVAFPDGSMLSIASMLDVVAHELFHGVTEATSRLEYQSQAGALNESYSDIFGVIISNRGKPVGKWTWEVGRDFNGPGTFLRSLADPTRFDQPRHMRNFRRSVPPYTYERNDYGWVHDNSGIHNFAAYKILTRKRGSKFLFSPEQVAAMFFLALTIHLSRTSDFAASRRAVLAATRSLFRKDPPATLKYKVAAVASAFAAVGIK</sequence>
<evidence type="ECO:0000259" key="11">
    <source>
        <dbReference type="Pfam" id="PF01447"/>
    </source>
</evidence>
<evidence type="ECO:0000256" key="5">
    <source>
        <dbReference type="ARBA" id="ARBA00022801"/>
    </source>
</evidence>
<dbReference type="PANTHER" id="PTHR33794">
    <property type="entry name" value="BACILLOLYSIN"/>
    <property type="match status" value="1"/>
</dbReference>
<keyword evidence="7 9" id="KW-0482">Metalloprotease</keyword>
<protein>
    <recommendedName>
        <fullName evidence="9">Neutral metalloproteinase</fullName>
        <ecNumber evidence="9">3.4.24.-</ecNumber>
    </recommendedName>
</protein>
<keyword evidence="8" id="KW-0865">Zymogen</keyword>
<proteinExistence type="inferred from homology"/>
<dbReference type="RefSeq" id="WP_162347971.1">
    <property type="nucleotide sequence ID" value="NZ_QOVG01000001.1"/>
</dbReference>
<comment type="cofactor">
    <cofactor evidence="9">
        <name>Zn(2+)</name>
        <dbReference type="ChEBI" id="CHEBI:29105"/>
    </cofactor>
</comment>
<dbReference type="InterPro" id="IPR050728">
    <property type="entry name" value="Zinc_Metalloprotease_M4"/>
</dbReference>
<evidence type="ECO:0000256" key="9">
    <source>
        <dbReference type="RuleBase" id="RU366073"/>
    </source>
</evidence>
<evidence type="ECO:0000256" key="6">
    <source>
        <dbReference type="ARBA" id="ARBA00022833"/>
    </source>
</evidence>
<accession>A0ABX0AD04</accession>
<dbReference type="SUPFAM" id="SSF55486">
    <property type="entry name" value="Metalloproteases ('zincins'), catalytic domain"/>
    <property type="match status" value="1"/>
</dbReference>
<dbReference type="InterPro" id="IPR001570">
    <property type="entry name" value="Peptidase_M4_C_domain"/>
</dbReference>
<dbReference type="InterPro" id="IPR023612">
    <property type="entry name" value="Peptidase_M4"/>
</dbReference>
<keyword evidence="6 9" id="KW-0862">Zinc</keyword>
<comment type="similarity">
    <text evidence="1 9">Belongs to the peptidase M4 family.</text>
</comment>
<dbReference type="InterPro" id="IPR013856">
    <property type="entry name" value="Peptidase_M4_domain"/>
</dbReference>
<evidence type="ECO:0000256" key="2">
    <source>
        <dbReference type="ARBA" id="ARBA00022670"/>
    </source>
</evidence>
<feature type="compositionally biased region" description="Low complexity" evidence="10">
    <location>
        <begin position="16"/>
        <end position="30"/>
    </location>
</feature>
<feature type="domain" description="FTP" evidence="13">
    <location>
        <begin position="109"/>
        <end position="158"/>
    </location>
</feature>
<comment type="subcellular location">
    <subcellularLocation>
        <location evidence="9">Secreted</location>
    </subcellularLocation>
</comment>
<dbReference type="Gene3D" id="1.10.390.10">
    <property type="entry name" value="Neutral Protease Domain 2"/>
    <property type="match status" value="1"/>
</dbReference>
<dbReference type="Pfam" id="PF02868">
    <property type="entry name" value="Peptidase_M4_C"/>
    <property type="match status" value="1"/>
</dbReference>
<dbReference type="EC" id="3.4.24.-" evidence="9"/>
<keyword evidence="4" id="KW-0732">Signal</keyword>
<keyword evidence="9" id="KW-0964">Secreted</keyword>
<comment type="caution">
    <text evidence="14">The sequence shown here is derived from an EMBL/GenBank/DDBJ whole genome shotgun (WGS) entry which is preliminary data.</text>
</comment>
<dbReference type="CDD" id="cd09597">
    <property type="entry name" value="M4_TLP"/>
    <property type="match status" value="1"/>
</dbReference>
<feature type="domain" description="Peptidase M4 C-terminal" evidence="12">
    <location>
        <begin position="417"/>
        <end position="587"/>
    </location>
</feature>
<keyword evidence="3" id="KW-0479">Metal-binding</keyword>
<evidence type="ECO:0000313" key="14">
    <source>
        <dbReference type="EMBL" id="NDK37406.1"/>
    </source>
</evidence>
<name>A0ABX0AD04_9GAMM</name>
<keyword evidence="2 9" id="KW-0645">Protease</keyword>
<gene>
    <name evidence="14" type="ORF">DT603_00910</name>
</gene>
<dbReference type="Pfam" id="PF07504">
    <property type="entry name" value="FTP"/>
    <property type="match status" value="1"/>
</dbReference>
<dbReference type="Pfam" id="PF01447">
    <property type="entry name" value="Peptidase_M4"/>
    <property type="match status" value="1"/>
</dbReference>
<dbReference type="PRINTS" id="PR00730">
    <property type="entry name" value="THERMOLYSIN"/>
</dbReference>
<comment type="function">
    <text evidence="9">Extracellular zinc metalloprotease.</text>
</comment>
<evidence type="ECO:0000259" key="13">
    <source>
        <dbReference type="Pfam" id="PF07504"/>
    </source>
</evidence>
<dbReference type="PANTHER" id="PTHR33794:SF1">
    <property type="entry name" value="BACILLOLYSIN"/>
    <property type="match status" value="1"/>
</dbReference>
<dbReference type="InterPro" id="IPR011096">
    <property type="entry name" value="FTP_domain"/>
</dbReference>
<evidence type="ECO:0000259" key="12">
    <source>
        <dbReference type="Pfam" id="PF02868"/>
    </source>
</evidence>
<evidence type="ECO:0000256" key="3">
    <source>
        <dbReference type="ARBA" id="ARBA00022723"/>
    </source>
</evidence>
<dbReference type="Proteomes" id="UP001429354">
    <property type="component" value="Unassembled WGS sequence"/>
</dbReference>
<evidence type="ECO:0000256" key="7">
    <source>
        <dbReference type="ARBA" id="ARBA00023049"/>
    </source>
</evidence>